<dbReference type="Pfam" id="PF13738">
    <property type="entry name" value="Pyr_redox_3"/>
    <property type="match status" value="1"/>
</dbReference>
<dbReference type="RefSeq" id="WP_166312960.1">
    <property type="nucleotide sequence ID" value="NZ_WOTH01000003.1"/>
</dbReference>
<evidence type="ECO:0000313" key="3">
    <source>
        <dbReference type="Proteomes" id="UP000597459"/>
    </source>
</evidence>
<keyword evidence="2" id="KW-0503">Monooxygenase</keyword>
<organism evidence="2 3">
    <name type="scientific">Acetobacter estunensis</name>
    <dbReference type="NCBI Taxonomy" id="104097"/>
    <lineage>
        <taxon>Bacteria</taxon>
        <taxon>Pseudomonadati</taxon>
        <taxon>Pseudomonadota</taxon>
        <taxon>Alphaproteobacteria</taxon>
        <taxon>Acetobacterales</taxon>
        <taxon>Acetobacteraceae</taxon>
        <taxon>Acetobacter</taxon>
    </lineage>
</organism>
<reference evidence="2" key="1">
    <citation type="submission" date="2019-11" db="EMBL/GenBank/DDBJ databases">
        <title>Description of new Acetobacter species.</title>
        <authorList>
            <person name="Cleenwerck I."/>
            <person name="Sombolestani A.S."/>
        </authorList>
    </citation>
    <scope>NUCLEOTIDE SEQUENCE</scope>
    <source>
        <strain evidence="2">LMG 1626</strain>
    </source>
</reference>
<dbReference type="Gene3D" id="3.50.50.60">
    <property type="entry name" value="FAD/NAD(P)-binding domain"/>
    <property type="match status" value="1"/>
</dbReference>
<dbReference type="EMBL" id="WOTH01000003">
    <property type="protein sequence ID" value="NHO52815.1"/>
    <property type="molecule type" value="Genomic_DNA"/>
</dbReference>
<comment type="caution">
    <text evidence="2">The sequence shown here is derived from an EMBL/GenBank/DDBJ whole genome shotgun (WGS) entry which is preliminary data.</text>
</comment>
<accession>A0A967B4R7</accession>
<dbReference type="PRINTS" id="PR00368">
    <property type="entry name" value="FADPNR"/>
</dbReference>
<dbReference type="PANTHER" id="PTHR38663">
    <property type="match status" value="1"/>
</dbReference>
<keyword evidence="2" id="KW-0560">Oxidoreductase</keyword>
<evidence type="ECO:0000256" key="1">
    <source>
        <dbReference type="SAM" id="MobiDB-lite"/>
    </source>
</evidence>
<dbReference type="Proteomes" id="UP000597459">
    <property type="component" value="Unassembled WGS sequence"/>
</dbReference>
<sequence>MITDTVIIGAGPYGLSLAAHLHKKGADFRIFGRPMAFWRDHVPCELPLKAEGFALDLFDPARTSTLNRFCAEHGYSYAPIGVPIKAKVFADYGEYFQRQHVPELELMQVTHLVRTRTGFNVALENGDTVRTTNVVIAVGIGPFAQRPQPLQALPSERVHHTFDLLSYEHFSGKKVAVIGGGSSAVDAAYFLHKAGAKAALFTRQPKIWINNPPRSLSGLQRVITRIKKPRSGLGTGWRSRLACDFPDVFHLLPSHLRLRITHGHLGPAAGWVTGATVREHVPIHLNLMLKDATLDNGKIRLQFENSTTEERQLIEVDHVIAGTGARIDLSRLPFLDHDLLPDIETEDGMPVLSRYFESTVPGLHFIGPTAAASFGPLLRFAWGARFTARRLTARSSPLLPLSSTTHSPRPFSKRYPLTAS</sequence>
<protein>
    <submittedName>
        <fullName evidence="2">SidA/IucD/PvdA family monooxygenase</fullName>
    </submittedName>
</protein>
<feature type="region of interest" description="Disordered" evidence="1">
    <location>
        <begin position="398"/>
        <end position="420"/>
    </location>
</feature>
<evidence type="ECO:0000313" key="2">
    <source>
        <dbReference type="EMBL" id="NHO52815.1"/>
    </source>
</evidence>
<dbReference type="AlphaFoldDB" id="A0A967B4R7"/>
<gene>
    <name evidence="2" type="ORF">GOB87_02405</name>
</gene>
<dbReference type="PANTHER" id="PTHR38663:SF1">
    <property type="entry name" value="L-ORNITHINE N(5)-MONOOXYGENASE"/>
    <property type="match status" value="1"/>
</dbReference>
<dbReference type="InterPro" id="IPR036188">
    <property type="entry name" value="FAD/NAD-bd_sf"/>
</dbReference>
<proteinExistence type="predicted"/>
<dbReference type="SUPFAM" id="SSF51905">
    <property type="entry name" value="FAD/NAD(P)-binding domain"/>
    <property type="match status" value="1"/>
</dbReference>
<feature type="compositionally biased region" description="Low complexity" evidence="1">
    <location>
        <begin position="398"/>
        <end position="410"/>
    </location>
</feature>
<dbReference type="GO" id="GO:0004497">
    <property type="term" value="F:monooxygenase activity"/>
    <property type="evidence" value="ECO:0007669"/>
    <property type="project" value="UniProtKB-KW"/>
</dbReference>
<name>A0A967B4R7_9PROT</name>
<keyword evidence="3" id="KW-1185">Reference proteome</keyword>
<dbReference type="PRINTS" id="PR00469">
    <property type="entry name" value="PNDRDTASEII"/>
</dbReference>